<feature type="compositionally biased region" description="Basic residues" evidence="1">
    <location>
        <begin position="77"/>
        <end position="88"/>
    </location>
</feature>
<evidence type="ECO:0008006" key="4">
    <source>
        <dbReference type="Google" id="ProtNLM"/>
    </source>
</evidence>
<organism evidence="2 3">
    <name type="scientific">Rhizopus microsporus ATCC 52813</name>
    <dbReference type="NCBI Taxonomy" id="1340429"/>
    <lineage>
        <taxon>Eukaryota</taxon>
        <taxon>Fungi</taxon>
        <taxon>Fungi incertae sedis</taxon>
        <taxon>Mucoromycota</taxon>
        <taxon>Mucoromycotina</taxon>
        <taxon>Mucoromycetes</taxon>
        <taxon>Mucorales</taxon>
        <taxon>Mucorineae</taxon>
        <taxon>Rhizopodaceae</taxon>
        <taxon>Rhizopus</taxon>
    </lineage>
</organism>
<proteinExistence type="predicted"/>
<feature type="compositionally biased region" description="Basic and acidic residues" evidence="1">
    <location>
        <begin position="62"/>
        <end position="76"/>
    </location>
</feature>
<protein>
    <recommendedName>
        <fullName evidence="4">Zinc knuckle domain-containing protein</fullName>
    </recommendedName>
</protein>
<feature type="compositionally biased region" description="Basic and acidic residues" evidence="1">
    <location>
        <begin position="152"/>
        <end position="164"/>
    </location>
</feature>
<evidence type="ECO:0000313" key="2">
    <source>
        <dbReference type="EMBL" id="PHZ17416.1"/>
    </source>
</evidence>
<feature type="region of interest" description="Disordered" evidence="1">
    <location>
        <begin position="140"/>
        <end position="164"/>
    </location>
</feature>
<dbReference type="GeneID" id="35444543"/>
<dbReference type="Proteomes" id="UP000242254">
    <property type="component" value="Unassembled WGS sequence"/>
</dbReference>
<dbReference type="GO" id="GO:0003676">
    <property type="term" value="F:nucleic acid binding"/>
    <property type="evidence" value="ECO:0007669"/>
    <property type="project" value="InterPro"/>
</dbReference>
<dbReference type="SUPFAM" id="SSF57756">
    <property type="entry name" value="Retrovirus zinc finger-like domains"/>
    <property type="match status" value="1"/>
</dbReference>
<gene>
    <name evidence="2" type="ORF">RHIMIDRAFT_288317</name>
</gene>
<name>A0A2G4T9N2_RHIZD</name>
<feature type="region of interest" description="Disordered" evidence="1">
    <location>
        <begin position="36"/>
        <end position="107"/>
    </location>
</feature>
<keyword evidence="3" id="KW-1185">Reference proteome</keyword>
<dbReference type="InterPro" id="IPR036875">
    <property type="entry name" value="Znf_CCHC_sf"/>
</dbReference>
<evidence type="ECO:0000313" key="3">
    <source>
        <dbReference type="Proteomes" id="UP000242254"/>
    </source>
</evidence>
<sequence length="164" mass="18372">MWRTGPRYQGLGSQPSSASVQCQKCLERGHWTYQCKKDRSYRSRPSRTQQLKKPLKLYQPELPKELQDKKGLADKILKKKKKERKRRGSYSSSSESSSDSSSESDSVVAAVVAAAAEVVVEAQVLRAEVASAHRVVPVEALQETEEGEEGEEARVHILNDEEEV</sequence>
<evidence type="ECO:0000256" key="1">
    <source>
        <dbReference type="SAM" id="MobiDB-lite"/>
    </source>
</evidence>
<dbReference type="GO" id="GO:0008270">
    <property type="term" value="F:zinc ion binding"/>
    <property type="evidence" value="ECO:0007669"/>
    <property type="project" value="InterPro"/>
</dbReference>
<dbReference type="PANTHER" id="PTHR13491">
    <property type="entry name" value="ZCCHC10 PROTEIN"/>
    <property type="match status" value="1"/>
</dbReference>
<dbReference type="AlphaFoldDB" id="A0A2G4T9N2"/>
<dbReference type="Pfam" id="PF13917">
    <property type="entry name" value="zf-CCHC_3"/>
    <property type="match status" value="1"/>
</dbReference>
<accession>A0A2G4T9N2</accession>
<dbReference type="InterPro" id="IPR039715">
    <property type="entry name" value="ZCCHC10"/>
</dbReference>
<feature type="compositionally biased region" description="Low complexity" evidence="1">
    <location>
        <begin position="91"/>
        <end position="107"/>
    </location>
</feature>
<dbReference type="EMBL" id="KZ303842">
    <property type="protein sequence ID" value="PHZ17416.1"/>
    <property type="molecule type" value="Genomic_DNA"/>
</dbReference>
<reference evidence="2 3" key="1">
    <citation type="journal article" date="2016" name="Proc. Natl. Acad. Sci. U.S.A.">
        <title>Lipid metabolic changes in an early divergent fungus govern the establishment of a mutualistic symbiosis with endobacteria.</title>
        <authorList>
            <person name="Lastovetsky O.A."/>
            <person name="Gaspar M.L."/>
            <person name="Mondo S.J."/>
            <person name="LaButti K.M."/>
            <person name="Sandor L."/>
            <person name="Grigoriev I.V."/>
            <person name="Henry S.A."/>
            <person name="Pawlowska T.E."/>
        </authorList>
    </citation>
    <scope>NUCLEOTIDE SEQUENCE [LARGE SCALE GENOMIC DNA]</scope>
    <source>
        <strain evidence="2 3">ATCC 52813</strain>
    </source>
</reference>
<feature type="compositionally biased region" description="Acidic residues" evidence="1">
    <location>
        <begin position="142"/>
        <end position="151"/>
    </location>
</feature>
<dbReference type="PANTHER" id="PTHR13491:SF0">
    <property type="entry name" value="ZINC FINGER CCHC DOMAIN-CONTAINING PROTEIN 10"/>
    <property type="match status" value="1"/>
</dbReference>
<dbReference type="RefSeq" id="XP_023471124.1">
    <property type="nucleotide sequence ID" value="XM_023613554.1"/>
</dbReference>